<evidence type="ECO:0000313" key="11">
    <source>
        <dbReference type="EMBL" id="CCA72716.1"/>
    </source>
</evidence>
<evidence type="ECO:0000256" key="3">
    <source>
        <dbReference type="ARBA" id="ARBA00010617"/>
    </source>
</evidence>
<keyword evidence="7 9" id="KW-0408">Iron</keyword>
<keyword evidence="5 9" id="KW-0479">Metal-binding</keyword>
<dbReference type="InterPro" id="IPR017972">
    <property type="entry name" value="Cyt_P450_CS"/>
</dbReference>
<evidence type="ECO:0000256" key="6">
    <source>
        <dbReference type="ARBA" id="ARBA00023002"/>
    </source>
</evidence>
<evidence type="ECO:0000256" key="8">
    <source>
        <dbReference type="ARBA" id="ARBA00023033"/>
    </source>
</evidence>
<comment type="similarity">
    <text evidence="3 10">Belongs to the cytochrome P450 family.</text>
</comment>
<dbReference type="GO" id="GO:0005506">
    <property type="term" value="F:iron ion binding"/>
    <property type="evidence" value="ECO:0007669"/>
    <property type="project" value="InterPro"/>
</dbReference>
<evidence type="ECO:0000256" key="1">
    <source>
        <dbReference type="ARBA" id="ARBA00001971"/>
    </source>
</evidence>
<dbReference type="InterPro" id="IPR001128">
    <property type="entry name" value="Cyt_P450"/>
</dbReference>
<dbReference type="Gene3D" id="1.10.630.10">
    <property type="entry name" value="Cytochrome P450"/>
    <property type="match status" value="1"/>
</dbReference>
<dbReference type="InterPro" id="IPR050364">
    <property type="entry name" value="Cytochrome_P450_fung"/>
</dbReference>
<gene>
    <name evidence="11" type="ORF">PIIN_06653</name>
</gene>
<dbReference type="STRING" id="1109443.G4TN13"/>
<feature type="binding site" description="axial binding residue" evidence="9">
    <location>
        <position position="442"/>
    </location>
    <ligand>
        <name>heme</name>
        <dbReference type="ChEBI" id="CHEBI:30413"/>
    </ligand>
    <ligandPart>
        <name>Fe</name>
        <dbReference type="ChEBI" id="CHEBI:18248"/>
    </ligandPart>
</feature>
<evidence type="ECO:0000256" key="2">
    <source>
        <dbReference type="ARBA" id="ARBA00005179"/>
    </source>
</evidence>
<dbReference type="HOGENOM" id="CLU_001570_2_3_1"/>
<dbReference type="OMA" id="INEWANE"/>
<evidence type="ECO:0000256" key="10">
    <source>
        <dbReference type="RuleBase" id="RU000461"/>
    </source>
</evidence>
<dbReference type="PRINTS" id="PR00463">
    <property type="entry name" value="EP450I"/>
</dbReference>
<name>G4TN13_SERID</name>
<dbReference type="AlphaFoldDB" id="G4TN13"/>
<dbReference type="InParanoid" id="G4TN13"/>
<dbReference type="InterPro" id="IPR036396">
    <property type="entry name" value="Cyt_P450_sf"/>
</dbReference>
<dbReference type="Pfam" id="PF00067">
    <property type="entry name" value="p450"/>
    <property type="match status" value="1"/>
</dbReference>
<sequence>MSSQFEQIHRVLVDATPLQLSLVGAAVLSAGYFLLRDKSSRKYPPGPPKLPIIGNSHNFPKEDWPVVFNEWQKQYGDIVYVQLPGMPFFILNSLSIANELLIKRTNINSERKVGYMVNEMMGWDWVVAHRDTDDNFFKQRRLFKHGIGPSAVERHDALIERCANSLALKLQNFHGKPEEIIVKCTAIAMIELAYGQKMVEENGEQMLKQNHEAMNMLFLGFQRIWMVNFFPWLRYVPSWMPGAGFKQIAKETREMVQAIRSGPFNTAVQRHKEGRLDHCLAEEWISEFGPSEEAQSALATLYFSGYDTTSTVIIRFLHAMFIFPNVAKRVQAEIDSVTGEERLLTIKDRQALPFTEAVWKESLRWRPQIPLAVSHATKEDQFINGYYIPKGAVLQPNYGFMLVDPSIWGDPDSFRPERFLGPDANTLPDPSLLIFGFGTRICPGMHFADRVAFHTALTSVSLFNILPLEGKQVPDIDRIEYTKDITRVPVKFDCRFVPRNEEANQLLSSLALNASK</sequence>
<dbReference type="OrthoDB" id="2789670at2759"/>
<dbReference type="SUPFAM" id="SSF48264">
    <property type="entry name" value="Cytochrome P450"/>
    <property type="match status" value="1"/>
</dbReference>
<dbReference type="PANTHER" id="PTHR46300:SF7">
    <property type="entry name" value="P450, PUTATIVE (EUROFUNG)-RELATED"/>
    <property type="match status" value="1"/>
</dbReference>
<organism evidence="11 12">
    <name type="scientific">Serendipita indica (strain DSM 11827)</name>
    <name type="common">Root endophyte fungus</name>
    <name type="synonym">Piriformospora indica</name>
    <dbReference type="NCBI Taxonomy" id="1109443"/>
    <lineage>
        <taxon>Eukaryota</taxon>
        <taxon>Fungi</taxon>
        <taxon>Dikarya</taxon>
        <taxon>Basidiomycota</taxon>
        <taxon>Agaricomycotina</taxon>
        <taxon>Agaricomycetes</taxon>
        <taxon>Sebacinales</taxon>
        <taxon>Serendipitaceae</taxon>
        <taxon>Serendipita</taxon>
    </lineage>
</organism>
<dbReference type="GO" id="GO:0016705">
    <property type="term" value="F:oxidoreductase activity, acting on paired donors, with incorporation or reduction of molecular oxygen"/>
    <property type="evidence" value="ECO:0007669"/>
    <property type="project" value="InterPro"/>
</dbReference>
<reference evidence="11 12" key="1">
    <citation type="journal article" date="2011" name="PLoS Pathog.">
        <title>Endophytic Life Strategies Decoded by Genome and Transcriptome Analyses of the Mutualistic Root Symbiont Piriformospora indica.</title>
        <authorList>
            <person name="Zuccaro A."/>
            <person name="Lahrmann U."/>
            <person name="Guldener U."/>
            <person name="Langen G."/>
            <person name="Pfiffi S."/>
            <person name="Biedenkopf D."/>
            <person name="Wong P."/>
            <person name="Samans B."/>
            <person name="Grimm C."/>
            <person name="Basiewicz M."/>
            <person name="Murat C."/>
            <person name="Martin F."/>
            <person name="Kogel K.H."/>
        </authorList>
    </citation>
    <scope>NUCLEOTIDE SEQUENCE [LARGE SCALE GENOMIC DNA]</scope>
    <source>
        <strain evidence="11 12">DSM 11827</strain>
    </source>
</reference>
<protein>
    <submittedName>
        <fullName evidence="11">Related to O-methylsterigmatocystin oxidoreductase</fullName>
    </submittedName>
</protein>
<accession>G4TN13</accession>
<keyword evidence="4 9" id="KW-0349">Heme</keyword>
<dbReference type="EMBL" id="CAFZ01000179">
    <property type="protein sequence ID" value="CCA72716.1"/>
    <property type="molecule type" value="Genomic_DNA"/>
</dbReference>
<comment type="pathway">
    <text evidence="2">Secondary metabolite biosynthesis.</text>
</comment>
<keyword evidence="8 10" id="KW-0503">Monooxygenase</keyword>
<comment type="caution">
    <text evidence="11">The sequence shown here is derived from an EMBL/GenBank/DDBJ whole genome shotgun (WGS) entry which is preliminary data.</text>
</comment>
<proteinExistence type="inferred from homology"/>
<dbReference type="GO" id="GO:0020037">
    <property type="term" value="F:heme binding"/>
    <property type="evidence" value="ECO:0007669"/>
    <property type="project" value="InterPro"/>
</dbReference>
<dbReference type="GO" id="GO:0004497">
    <property type="term" value="F:monooxygenase activity"/>
    <property type="evidence" value="ECO:0007669"/>
    <property type="project" value="UniProtKB-KW"/>
</dbReference>
<dbReference type="PROSITE" id="PS00086">
    <property type="entry name" value="CYTOCHROME_P450"/>
    <property type="match status" value="1"/>
</dbReference>
<dbReference type="PANTHER" id="PTHR46300">
    <property type="entry name" value="P450, PUTATIVE (EUROFUNG)-RELATED-RELATED"/>
    <property type="match status" value="1"/>
</dbReference>
<dbReference type="Proteomes" id="UP000007148">
    <property type="component" value="Unassembled WGS sequence"/>
</dbReference>
<keyword evidence="6 10" id="KW-0560">Oxidoreductase</keyword>
<dbReference type="eggNOG" id="KOG0156">
    <property type="taxonomic scope" value="Eukaryota"/>
</dbReference>
<evidence type="ECO:0000256" key="7">
    <source>
        <dbReference type="ARBA" id="ARBA00023004"/>
    </source>
</evidence>
<evidence type="ECO:0000256" key="5">
    <source>
        <dbReference type="ARBA" id="ARBA00022723"/>
    </source>
</evidence>
<dbReference type="InterPro" id="IPR002401">
    <property type="entry name" value="Cyt_P450_E_grp-I"/>
</dbReference>
<evidence type="ECO:0000313" key="12">
    <source>
        <dbReference type="Proteomes" id="UP000007148"/>
    </source>
</evidence>
<evidence type="ECO:0000256" key="4">
    <source>
        <dbReference type="ARBA" id="ARBA00022617"/>
    </source>
</evidence>
<keyword evidence="12" id="KW-1185">Reference proteome</keyword>
<comment type="cofactor">
    <cofactor evidence="1 9">
        <name>heme</name>
        <dbReference type="ChEBI" id="CHEBI:30413"/>
    </cofactor>
</comment>
<evidence type="ECO:0000256" key="9">
    <source>
        <dbReference type="PIRSR" id="PIRSR602401-1"/>
    </source>
</evidence>